<feature type="region of interest" description="Disordered" evidence="1">
    <location>
        <begin position="805"/>
        <end position="834"/>
    </location>
</feature>
<dbReference type="RefSeq" id="WP_316967465.1">
    <property type="nucleotide sequence ID" value="NZ_JARFPK010000059.1"/>
</dbReference>
<sequence length="1001" mass="108248">MTAAGAIPGQFQVEGFRFVKLGTSDGALKRPIERDWSTTANYPHDDPAIIQHIRRGGGYGIINGTGPNGVGLVTLDADNLPRLAEWVDIASIPSTMEAGRRGEDGEPIPERRHLHFLSALEGKHLLRDPETGEDLGDLRGSGGYQIVGPGSLHPSGARVEILEDRPLAEIPGEELLRILSPVLEEKANTDRAKLEGLTKKRPPTTTGKDPFADVSILDVIDVSGFNESGDQYFGAHPIHGSDTNHNLVVNPAKNSWWCGRHHTGGGPALWLSVEAGIIDCSDATAGALRGEKFIRTLDYARGLGLISDSKTSAVERKDDEKGGPGPSVATKLVNYALDSGATFWKSPEGDTFATIPHKAGYSENHSLGSKAVKTWLAGLIYEEEGRTAKGSAVADALAVLEGIAIHEGETHPVYVRLAEYDGKFYLDLGGEDWKAVEIGADGWRVISSDEVPVKFRRAKGMLELPEPDRDGDLEDLRRILNLPEGASWMLIQAWLVQAFKPTGPYPVLIVDGEQGSGKSWLGRILRHLIDPNKSPLRRPPRNDHDLMIAASNSWAVVYDNLSGLPKWLGDALCVVSTGGGLSTRELYTDSEEALFDIQRPIILNGIDDLTTRDDLLGRAIVLHLPRIETGKRKTEREIKAELDRIRPGVMGAVLDVVSAGIRDLPGVRLDSMPRMADFAEWIAACEGALGWEPGAFLQAFEANQDAAEAALIDGDHFAIMLIDYIDNVVGSFDGQPSALLTLLNDRHGYTARNRPEGWPGSPQALGSKLTRLAPALRSMGIRVERKTGHAKKTILRIWRDEEGALPSKTALSPPSPPLSPPSKTIPEAGEEGCGGDGGDLFPNFTLEGKNEDMERIEEKGRGYKVGKSSPPCPPSPPNLTTGSGSQWRGQIKNGGDGGESGGDGHVSIADQLIKADKIEAEKTAKFETPGTEKRDTVFGIPLRWFVDAAAKNGGLKRSYILAIRGWKTDKLEIAIHNLKTLHGWTEDEEGRLLPPSAEVVA</sequence>
<evidence type="ECO:0000259" key="2">
    <source>
        <dbReference type="Pfam" id="PF09250"/>
    </source>
</evidence>
<dbReference type="EMBL" id="JARFPK010000059">
    <property type="protein sequence ID" value="MDF0591730.1"/>
    <property type="molecule type" value="Genomic_DNA"/>
</dbReference>
<organism evidence="3 4">
    <name type="scientific">Candidatus Methanocrinis natronophilus</name>
    <dbReference type="NCBI Taxonomy" id="3033396"/>
    <lineage>
        <taxon>Archaea</taxon>
        <taxon>Methanobacteriati</taxon>
        <taxon>Methanobacteriota</taxon>
        <taxon>Stenosarchaea group</taxon>
        <taxon>Methanomicrobia</taxon>
        <taxon>Methanotrichales</taxon>
        <taxon>Methanotrichaceae</taxon>
        <taxon>Methanocrinis</taxon>
    </lineage>
</organism>
<feature type="compositionally biased region" description="Polar residues" evidence="1">
    <location>
        <begin position="878"/>
        <end position="888"/>
    </location>
</feature>
<comment type="caution">
    <text evidence="3">The sequence shown here is derived from an EMBL/GenBank/DDBJ whole genome shotgun (WGS) entry which is preliminary data.</text>
</comment>
<gene>
    <name evidence="3" type="ORF">P0O15_11230</name>
</gene>
<accession>A0ABT5XAN1</accession>
<feature type="compositionally biased region" description="Gly residues" evidence="1">
    <location>
        <begin position="892"/>
        <end position="904"/>
    </location>
</feature>
<evidence type="ECO:0000313" key="3">
    <source>
        <dbReference type="EMBL" id="MDF0591730.1"/>
    </source>
</evidence>
<name>A0ABT5XAN1_9EURY</name>
<dbReference type="Gene3D" id="3.90.580.10">
    <property type="entry name" value="Zinc finger, CHC2-type domain"/>
    <property type="match status" value="1"/>
</dbReference>
<reference evidence="3 4" key="1">
    <citation type="submission" date="2023-03" db="EMBL/GenBank/DDBJ databases">
        <title>WGS of Methanotrichaceae archaeon Mx.</title>
        <authorList>
            <person name="Sorokin D.Y."/>
            <person name="Merkel A.Y."/>
        </authorList>
    </citation>
    <scope>NUCLEOTIDE SEQUENCE [LARGE SCALE GENOMIC DNA]</scope>
    <source>
        <strain evidence="3 4">Mx</strain>
    </source>
</reference>
<dbReference type="Proteomes" id="UP001220010">
    <property type="component" value="Unassembled WGS sequence"/>
</dbReference>
<proteinExistence type="predicted"/>
<dbReference type="Pfam" id="PF09250">
    <property type="entry name" value="Prim-Pol"/>
    <property type="match status" value="1"/>
</dbReference>
<feature type="domain" description="DNA primase/polymerase bifunctional N-terminal" evidence="2">
    <location>
        <begin position="29"/>
        <end position="171"/>
    </location>
</feature>
<feature type="region of interest" description="Disordered" evidence="1">
    <location>
        <begin position="859"/>
        <end position="906"/>
    </location>
</feature>
<protein>
    <submittedName>
        <fullName evidence="3">Bifunctional DNA primase/polymerase</fullName>
    </submittedName>
</protein>
<dbReference type="InterPro" id="IPR015330">
    <property type="entry name" value="DNA_primase/pol_bifunc_N"/>
</dbReference>
<dbReference type="InterPro" id="IPR036977">
    <property type="entry name" value="DNA_primase_Znf_CHC2"/>
</dbReference>
<evidence type="ECO:0000313" key="4">
    <source>
        <dbReference type="Proteomes" id="UP001220010"/>
    </source>
</evidence>
<keyword evidence="4" id="KW-1185">Reference proteome</keyword>
<evidence type="ECO:0000256" key="1">
    <source>
        <dbReference type="SAM" id="MobiDB-lite"/>
    </source>
</evidence>